<dbReference type="Ensembl" id="ENSCINT00000036134.1">
    <property type="protein sequence ID" value="ENSCINP00000035596.1"/>
    <property type="gene ID" value="ENSCING00000020961.1"/>
</dbReference>
<evidence type="ECO:0000313" key="2">
    <source>
        <dbReference type="Ensembl" id="ENSCINP00000035596.1"/>
    </source>
</evidence>
<evidence type="ECO:0000313" key="3">
    <source>
        <dbReference type="Proteomes" id="UP000008144"/>
    </source>
</evidence>
<reference evidence="2" key="2">
    <citation type="journal article" date="2008" name="Genome Biol.">
        <title>Improved genome assembly and evidence-based global gene model set for the chordate Ciona intestinalis: new insight into intron and operon populations.</title>
        <authorList>
            <person name="Satou Y."/>
            <person name="Mineta K."/>
            <person name="Ogasawara M."/>
            <person name="Sasakura Y."/>
            <person name="Shoguchi E."/>
            <person name="Ueno K."/>
            <person name="Yamada L."/>
            <person name="Matsumoto J."/>
            <person name="Wasserscheid J."/>
            <person name="Dewar K."/>
            <person name="Wiley G.B."/>
            <person name="Macmil S.L."/>
            <person name="Roe B.A."/>
            <person name="Zeller R.W."/>
            <person name="Hastings K.E."/>
            <person name="Lemaire P."/>
            <person name="Lindquist E."/>
            <person name="Endo T."/>
            <person name="Hotta K."/>
            <person name="Inaba K."/>
        </authorList>
    </citation>
    <scope>NUCLEOTIDE SEQUENCE [LARGE SCALE GENOMIC DNA]</scope>
    <source>
        <strain evidence="2">wild type</strain>
    </source>
</reference>
<reference evidence="3" key="1">
    <citation type="journal article" date="2002" name="Science">
        <title>The draft genome of Ciona intestinalis: insights into chordate and vertebrate origins.</title>
        <authorList>
            <person name="Dehal P."/>
            <person name="Satou Y."/>
            <person name="Campbell R.K."/>
            <person name="Chapman J."/>
            <person name="Degnan B."/>
            <person name="De Tomaso A."/>
            <person name="Davidson B."/>
            <person name="Di Gregorio A."/>
            <person name="Gelpke M."/>
            <person name="Goodstein D.M."/>
            <person name="Harafuji N."/>
            <person name="Hastings K.E."/>
            <person name="Ho I."/>
            <person name="Hotta K."/>
            <person name="Huang W."/>
            <person name="Kawashima T."/>
            <person name="Lemaire P."/>
            <person name="Martinez D."/>
            <person name="Meinertzhagen I.A."/>
            <person name="Necula S."/>
            <person name="Nonaka M."/>
            <person name="Putnam N."/>
            <person name="Rash S."/>
            <person name="Saiga H."/>
            <person name="Satake M."/>
            <person name="Terry A."/>
            <person name="Yamada L."/>
            <person name="Wang H.G."/>
            <person name="Awazu S."/>
            <person name="Azumi K."/>
            <person name="Boore J."/>
            <person name="Branno M."/>
            <person name="Chin-Bow S."/>
            <person name="DeSantis R."/>
            <person name="Doyle S."/>
            <person name="Francino P."/>
            <person name="Keys D.N."/>
            <person name="Haga S."/>
            <person name="Hayashi H."/>
            <person name="Hino K."/>
            <person name="Imai K.S."/>
            <person name="Inaba K."/>
            <person name="Kano S."/>
            <person name="Kobayashi K."/>
            <person name="Kobayashi M."/>
            <person name="Lee B.I."/>
            <person name="Makabe K.W."/>
            <person name="Manohar C."/>
            <person name="Matassi G."/>
            <person name="Medina M."/>
            <person name="Mochizuki Y."/>
            <person name="Mount S."/>
            <person name="Morishita T."/>
            <person name="Miura S."/>
            <person name="Nakayama A."/>
            <person name="Nishizaka S."/>
            <person name="Nomoto H."/>
            <person name="Ohta F."/>
            <person name="Oishi K."/>
            <person name="Rigoutsos I."/>
            <person name="Sano M."/>
            <person name="Sasaki A."/>
            <person name="Sasakura Y."/>
            <person name="Shoguchi E."/>
            <person name="Shin-i T."/>
            <person name="Spagnuolo A."/>
            <person name="Stainier D."/>
            <person name="Suzuki M.M."/>
            <person name="Tassy O."/>
            <person name="Takatori N."/>
            <person name="Tokuoka M."/>
            <person name="Yagi K."/>
            <person name="Yoshizaki F."/>
            <person name="Wada S."/>
            <person name="Zhang C."/>
            <person name="Hyatt P.D."/>
            <person name="Larimer F."/>
            <person name="Detter C."/>
            <person name="Doggett N."/>
            <person name="Glavina T."/>
            <person name="Hawkins T."/>
            <person name="Richardson P."/>
            <person name="Lucas S."/>
            <person name="Kohara Y."/>
            <person name="Levine M."/>
            <person name="Satoh N."/>
            <person name="Rokhsar D.S."/>
        </authorList>
    </citation>
    <scope>NUCLEOTIDE SEQUENCE [LARGE SCALE GENOMIC DNA]</scope>
</reference>
<reference evidence="2" key="4">
    <citation type="submission" date="2025-09" db="UniProtKB">
        <authorList>
            <consortium name="Ensembl"/>
        </authorList>
    </citation>
    <scope>IDENTIFICATION</scope>
</reference>
<dbReference type="AlphaFoldDB" id="H2Y112"/>
<dbReference type="HOGENOM" id="CLU_3207336_0_0_1"/>
<evidence type="ECO:0000256" key="1">
    <source>
        <dbReference type="SAM" id="MobiDB-lite"/>
    </source>
</evidence>
<sequence>MPGKLEYTKPKKSAKSKKKNIAQTGTKMARIKQNGIKVLSQKLEH</sequence>
<feature type="compositionally biased region" description="Basic residues" evidence="1">
    <location>
        <begin position="10"/>
        <end position="20"/>
    </location>
</feature>
<dbReference type="EMBL" id="EAAA01002470">
    <property type="status" value="NOT_ANNOTATED_CDS"/>
    <property type="molecule type" value="Genomic_DNA"/>
</dbReference>
<feature type="region of interest" description="Disordered" evidence="1">
    <location>
        <begin position="1"/>
        <end position="26"/>
    </location>
</feature>
<proteinExistence type="predicted"/>
<dbReference type="Proteomes" id="UP000008144">
    <property type="component" value="Chromosome 7"/>
</dbReference>
<keyword evidence="3" id="KW-1185">Reference proteome</keyword>
<reference evidence="2" key="3">
    <citation type="submission" date="2025-08" db="UniProtKB">
        <authorList>
            <consortium name="Ensembl"/>
        </authorList>
    </citation>
    <scope>IDENTIFICATION</scope>
</reference>
<name>H2Y112_CIOIN</name>
<accession>H2Y112</accession>
<organism evidence="2 3">
    <name type="scientific">Ciona intestinalis</name>
    <name type="common">Transparent sea squirt</name>
    <name type="synonym">Ascidia intestinalis</name>
    <dbReference type="NCBI Taxonomy" id="7719"/>
    <lineage>
        <taxon>Eukaryota</taxon>
        <taxon>Metazoa</taxon>
        <taxon>Chordata</taxon>
        <taxon>Tunicata</taxon>
        <taxon>Ascidiacea</taxon>
        <taxon>Phlebobranchia</taxon>
        <taxon>Cionidae</taxon>
        <taxon>Ciona</taxon>
    </lineage>
</organism>
<protein>
    <submittedName>
        <fullName evidence="2">Uncharacterized protein</fullName>
    </submittedName>
</protein>
<dbReference type="InParanoid" id="H2Y112"/>